<gene>
    <name evidence="1" type="ORF">SLS62_011278</name>
</gene>
<dbReference type="InterPro" id="IPR036390">
    <property type="entry name" value="WH_DNA-bd_sf"/>
</dbReference>
<dbReference type="EMBL" id="JAKJXP020000185">
    <property type="protein sequence ID" value="KAK7739252.1"/>
    <property type="molecule type" value="Genomic_DNA"/>
</dbReference>
<name>A0AAN9YFL6_9PEZI</name>
<proteinExistence type="predicted"/>
<dbReference type="PANTHER" id="PTHR43712:SF1">
    <property type="entry name" value="HYPOTHETICAL O-METHYLTRANSFERASE (EUROFUNG)-RELATED"/>
    <property type="match status" value="1"/>
</dbReference>
<evidence type="ECO:0000313" key="1">
    <source>
        <dbReference type="EMBL" id="KAK7739252.1"/>
    </source>
</evidence>
<dbReference type="SUPFAM" id="SSF46785">
    <property type="entry name" value="Winged helix' DNA-binding domain"/>
    <property type="match status" value="1"/>
</dbReference>
<protein>
    <submittedName>
        <fullName evidence="1">Uncharacterized protein</fullName>
    </submittedName>
</protein>
<dbReference type="Proteomes" id="UP001320420">
    <property type="component" value="Unassembled WGS sequence"/>
</dbReference>
<dbReference type="InterPro" id="IPR036388">
    <property type="entry name" value="WH-like_DNA-bd_sf"/>
</dbReference>
<evidence type="ECO:0000313" key="2">
    <source>
        <dbReference type="Proteomes" id="UP001320420"/>
    </source>
</evidence>
<organism evidence="1 2">
    <name type="scientific">Diatrype stigma</name>
    <dbReference type="NCBI Taxonomy" id="117547"/>
    <lineage>
        <taxon>Eukaryota</taxon>
        <taxon>Fungi</taxon>
        <taxon>Dikarya</taxon>
        <taxon>Ascomycota</taxon>
        <taxon>Pezizomycotina</taxon>
        <taxon>Sordariomycetes</taxon>
        <taxon>Xylariomycetidae</taxon>
        <taxon>Xylariales</taxon>
        <taxon>Diatrypaceae</taxon>
        <taxon>Diatrype</taxon>
    </lineage>
</organism>
<dbReference type="PANTHER" id="PTHR43712">
    <property type="entry name" value="PUTATIVE (AFU_ORTHOLOGUE AFUA_4G14580)-RELATED"/>
    <property type="match status" value="1"/>
</dbReference>
<sequence>MTDAQKSSADFLTAAQSILASNDDAARKQMFGAAMQAVAMLEAPLDTVWRTIMSAHAPSALMTLIKAGVIQEIAKAETSASADYFAKVTGADRDLIGTRNSAGCNMTRQANTTLEVRLLRPLTALGFVKETGLEEYGPTPITETLVDRALLGGYQFM</sequence>
<keyword evidence="2" id="KW-1185">Reference proteome</keyword>
<dbReference type="AlphaFoldDB" id="A0AAN9YFL6"/>
<dbReference type="Gene3D" id="1.10.10.10">
    <property type="entry name" value="Winged helix-like DNA-binding domain superfamily/Winged helix DNA-binding domain"/>
    <property type="match status" value="1"/>
</dbReference>
<accession>A0AAN9YFL6</accession>
<comment type="caution">
    <text evidence="1">The sequence shown here is derived from an EMBL/GenBank/DDBJ whole genome shotgun (WGS) entry which is preliminary data.</text>
</comment>
<reference evidence="1 2" key="1">
    <citation type="submission" date="2024-02" db="EMBL/GenBank/DDBJ databases">
        <title>De novo assembly and annotation of 12 fungi associated with fruit tree decline syndrome in Ontario, Canada.</title>
        <authorList>
            <person name="Sulman M."/>
            <person name="Ellouze W."/>
            <person name="Ilyukhin E."/>
        </authorList>
    </citation>
    <scope>NUCLEOTIDE SEQUENCE [LARGE SCALE GENOMIC DNA]</scope>
    <source>
        <strain evidence="1 2">M11/M66-122</strain>
    </source>
</reference>